<keyword evidence="3 9" id="KW-0812">Transmembrane</keyword>
<dbReference type="PANTHER" id="PTHR10110:SF187">
    <property type="entry name" value="SODIUM_HYDROGEN EXCHANGER"/>
    <property type="match status" value="1"/>
</dbReference>
<dbReference type="InterPro" id="IPR006153">
    <property type="entry name" value="Cation/H_exchanger_TM"/>
</dbReference>
<comment type="similarity">
    <text evidence="9">Belongs to the monovalent cation:proton antiporter 1 (CPA1) transporter (TC 2.A.36) family.</text>
</comment>
<evidence type="ECO:0000256" key="4">
    <source>
        <dbReference type="ARBA" id="ARBA00022989"/>
    </source>
</evidence>
<evidence type="ECO:0000256" key="7">
    <source>
        <dbReference type="ARBA" id="ARBA00023136"/>
    </source>
</evidence>
<evidence type="ECO:0000256" key="11">
    <source>
        <dbReference type="SAM" id="Phobius"/>
    </source>
</evidence>
<dbReference type="NCBIfam" id="TIGR00840">
    <property type="entry name" value="b_cpa1"/>
    <property type="match status" value="1"/>
</dbReference>
<evidence type="ECO:0000256" key="1">
    <source>
        <dbReference type="ARBA" id="ARBA00004141"/>
    </source>
</evidence>
<feature type="transmembrane region" description="Helical" evidence="11">
    <location>
        <begin position="383"/>
        <end position="405"/>
    </location>
</feature>
<dbReference type="InterPro" id="IPR018422">
    <property type="entry name" value="Cation/H_exchanger_CPA1"/>
</dbReference>
<feature type="transmembrane region" description="Helical" evidence="11">
    <location>
        <begin position="263"/>
        <end position="286"/>
    </location>
</feature>
<keyword evidence="7 11" id="KW-0472">Membrane</keyword>
<feature type="compositionally biased region" description="Low complexity" evidence="10">
    <location>
        <begin position="567"/>
        <end position="588"/>
    </location>
</feature>
<dbReference type="PANTHER" id="PTHR10110">
    <property type="entry name" value="SODIUM/HYDROGEN EXCHANGER"/>
    <property type="match status" value="1"/>
</dbReference>
<dbReference type="EMBL" id="AJWJ01000545">
    <property type="protein sequence ID" value="KAF2070082.1"/>
    <property type="molecule type" value="Genomic_DNA"/>
</dbReference>
<evidence type="ECO:0000256" key="8">
    <source>
        <dbReference type="ARBA" id="ARBA00023201"/>
    </source>
</evidence>
<evidence type="ECO:0000256" key="3">
    <source>
        <dbReference type="ARBA" id="ARBA00022692"/>
    </source>
</evidence>
<feature type="domain" description="Cation/H+ exchanger transmembrane" evidence="12">
    <location>
        <begin position="87"/>
        <end position="474"/>
    </location>
</feature>
<dbReference type="Gene3D" id="6.10.140.1330">
    <property type="match status" value="1"/>
</dbReference>
<dbReference type="InterPro" id="IPR004709">
    <property type="entry name" value="NaH_exchanger"/>
</dbReference>
<feature type="transmembrane region" description="Helical" evidence="11">
    <location>
        <begin position="417"/>
        <end position="437"/>
    </location>
</feature>
<evidence type="ECO:0000256" key="2">
    <source>
        <dbReference type="ARBA" id="ARBA00022448"/>
    </source>
</evidence>
<feature type="transmembrane region" description="Helical" evidence="11">
    <location>
        <begin position="164"/>
        <end position="187"/>
    </location>
</feature>
<dbReference type="GO" id="GO:0005886">
    <property type="term" value="C:plasma membrane"/>
    <property type="evidence" value="ECO:0007669"/>
    <property type="project" value="TreeGrafter"/>
</dbReference>
<keyword evidence="8 9" id="KW-0739">Sodium transport</keyword>
<feature type="transmembrane region" description="Helical" evidence="11">
    <location>
        <begin position="99"/>
        <end position="116"/>
    </location>
</feature>
<evidence type="ECO:0000256" key="6">
    <source>
        <dbReference type="ARBA" id="ARBA00023065"/>
    </source>
</evidence>
<keyword evidence="9" id="KW-0050">Antiport</keyword>
<comment type="subcellular location">
    <subcellularLocation>
        <location evidence="1">Membrane</location>
        <topology evidence="1">Multi-pass membrane protein</topology>
    </subcellularLocation>
</comment>
<dbReference type="Proteomes" id="UP000695562">
    <property type="component" value="Unassembled WGS sequence"/>
</dbReference>
<evidence type="ECO:0000256" key="10">
    <source>
        <dbReference type="SAM" id="MobiDB-lite"/>
    </source>
</evidence>
<keyword evidence="6 9" id="KW-0406">Ion transport</keyword>
<feature type="transmembrane region" description="Helical" evidence="11">
    <location>
        <begin position="74"/>
        <end position="93"/>
    </location>
</feature>
<keyword evidence="2 9" id="KW-0813">Transport</keyword>
<feature type="transmembrane region" description="Helical" evidence="11">
    <location>
        <begin position="306"/>
        <end position="330"/>
    </location>
</feature>
<reference evidence="13" key="1">
    <citation type="submission" date="2020-01" db="EMBL/GenBank/DDBJ databases">
        <title>Development of genomics and gene disruption for Polysphondylium violaceum indicates a role for the polyketide synthase stlB in stalk morphogenesis.</title>
        <authorList>
            <person name="Narita B."/>
            <person name="Kawabe Y."/>
            <person name="Kin K."/>
            <person name="Saito T."/>
            <person name="Gibbs R."/>
            <person name="Kuspa A."/>
            <person name="Muzny D."/>
            <person name="Queller D."/>
            <person name="Richards S."/>
            <person name="Strassman J."/>
            <person name="Sucgang R."/>
            <person name="Worley K."/>
            <person name="Schaap P."/>
        </authorList>
    </citation>
    <scope>NUCLEOTIDE SEQUENCE</scope>
    <source>
        <strain evidence="13">QSvi11</strain>
    </source>
</reference>
<keyword evidence="5" id="KW-0915">Sodium</keyword>
<evidence type="ECO:0000259" key="12">
    <source>
        <dbReference type="Pfam" id="PF00999"/>
    </source>
</evidence>
<comment type="caution">
    <text evidence="13">The sequence shown here is derived from an EMBL/GenBank/DDBJ whole genome shotgun (WGS) entry which is preliminary data.</text>
</comment>
<organism evidence="13 14">
    <name type="scientific">Polysphondylium violaceum</name>
    <dbReference type="NCBI Taxonomy" id="133409"/>
    <lineage>
        <taxon>Eukaryota</taxon>
        <taxon>Amoebozoa</taxon>
        <taxon>Evosea</taxon>
        <taxon>Eumycetozoa</taxon>
        <taxon>Dictyostelia</taxon>
        <taxon>Dictyosteliales</taxon>
        <taxon>Dictyosteliaceae</taxon>
        <taxon>Polysphondylium</taxon>
    </lineage>
</organism>
<dbReference type="GO" id="GO:0015385">
    <property type="term" value="F:sodium:proton antiporter activity"/>
    <property type="evidence" value="ECO:0007669"/>
    <property type="project" value="InterPro"/>
</dbReference>
<dbReference type="Pfam" id="PF00999">
    <property type="entry name" value="Na_H_Exchanger"/>
    <property type="match status" value="1"/>
</dbReference>
<keyword evidence="14" id="KW-1185">Reference proteome</keyword>
<evidence type="ECO:0000313" key="13">
    <source>
        <dbReference type="EMBL" id="KAF2070082.1"/>
    </source>
</evidence>
<name>A0A8J4V144_9MYCE</name>
<feature type="transmembrane region" description="Helical" evidence="11">
    <location>
        <begin position="227"/>
        <end position="251"/>
    </location>
</feature>
<evidence type="ECO:0000256" key="9">
    <source>
        <dbReference type="RuleBase" id="RU003722"/>
    </source>
</evidence>
<dbReference type="GO" id="GO:0015386">
    <property type="term" value="F:potassium:proton antiporter activity"/>
    <property type="evidence" value="ECO:0007669"/>
    <property type="project" value="TreeGrafter"/>
</dbReference>
<feature type="transmembrane region" description="Helical" evidence="11">
    <location>
        <begin position="351"/>
        <end position="371"/>
    </location>
</feature>
<gene>
    <name evidence="13" type="ORF">CYY_008591</name>
</gene>
<dbReference type="PRINTS" id="PR01084">
    <property type="entry name" value="NAHEXCHNGR"/>
</dbReference>
<feature type="compositionally biased region" description="Polar residues" evidence="10">
    <location>
        <begin position="615"/>
        <end position="628"/>
    </location>
</feature>
<evidence type="ECO:0000313" key="14">
    <source>
        <dbReference type="Proteomes" id="UP000695562"/>
    </source>
</evidence>
<keyword evidence="4 11" id="KW-1133">Transmembrane helix</keyword>
<evidence type="ECO:0000256" key="5">
    <source>
        <dbReference type="ARBA" id="ARBA00023053"/>
    </source>
</evidence>
<protein>
    <recommendedName>
        <fullName evidence="9">Sodium/hydrogen exchanger</fullName>
    </recommendedName>
</protein>
<accession>A0A8J4V144</accession>
<dbReference type="OrthoDB" id="196264at2759"/>
<feature type="transmembrane region" description="Helical" evidence="11">
    <location>
        <begin position="199"/>
        <end position="221"/>
    </location>
</feature>
<dbReference type="AlphaFoldDB" id="A0A8J4V144"/>
<feature type="region of interest" description="Disordered" evidence="10">
    <location>
        <begin position="567"/>
        <end position="628"/>
    </location>
</feature>
<sequence>MGIFDQIPTKPIFVLIILLSHHVIVNTTTPITLSDDENDYSTLIKDNDIDNDNDQEAIVHCDSSLGCGSDASRLILLFIIVLFFSVMVVYFISSLNIHYLPDSVCLVIYGVIVGVIGRLSHSQLIEHVSSFDPDKFFLFLLPIIIFETGFSLPKTHFLRNLPSILILAIFGTVIAFAFTGIGIYLLGTLNISRQIQIKEALLIGAIGSAIDPVSTIAIFKALDVDPILYMIVLGESVLNDGVSVIIFQSVLSYSLTEIWKPILFFFALSIGSVAIGIITSLLLALLLKHFNISKYPPLETIFMIMFSYISYLVSDSIGLSGILSSFFSGMTMSHYSLQNLTQETKHTITQLYKTGAFIGETIAFIYIGISLPIHEFHVSVPLILFTIILFMVSRAIAIYPTFFICNRFKIQPYVSKSIQFVIWFSGLRGAISFSLSLSESLNGYPSAPYIRTTILILVYFSLITFGLGTYPLLKFLKISTNTSMVQTLDTSMSKEYEQEQTKHTYLGSFMKRLEYKLSLIFSRAHAPQETIKGDDNDNDQENNYFIHEYDNSAQQPDNHIEMESYYDTNNINGSSDDNNSNDDSTGGDAILLVPKETEFESSSNSIRFPGKNHNMIKSHSTSSLIKLK</sequence>
<dbReference type="GO" id="GO:0098719">
    <property type="term" value="P:sodium ion import across plasma membrane"/>
    <property type="evidence" value="ECO:0007669"/>
    <property type="project" value="TreeGrafter"/>
</dbReference>
<proteinExistence type="inferred from homology"/>
<feature type="transmembrane region" description="Helical" evidence="11">
    <location>
        <begin position="449"/>
        <end position="473"/>
    </location>
</feature>
<dbReference type="GO" id="GO:0051453">
    <property type="term" value="P:regulation of intracellular pH"/>
    <property type="evidence" value="ECO:0007669"/>
    <property type="project" value="TreeGrafter"/>
</dbReference>